<feature type="non-terminal residue" evidence="2">
    <location>
        <position position="92"/>
    </location>
</feature>
<keyword evidence="1" id="KW-0812">Transmembrane</keyword>
<accession>A0A0F9D1A9</accession>
<keyword evidence="1" id="KW-1133">Transmembrane helix</keyword>
<proteinExistence type="predicted"/>
<feature type="transmembrane region" description="Helical" evidence="1">
    <location>
        <begin position="12"/>
        <end position="30"/>
    </location>
</feature>
<dbReference type="AlphaFoldDB" id="A0A0F9D1A9"/>
<dbReference type="EMBL" id="LAZR01030889">
    <property type="protein sequence ID" value="KKL55294.1"/>
    <property type="molecule type" value="Genomic_DNA"/>
</dbReference>
<sequence>MDKFDKGVSPFGWLLLIFIMGSFIVFTLWFSGVGIHREIVFDNLIEDSLEDYCQGLGYEGLTDYKLGNLLTYRERQVHIECDNDRIYHERMY</sequence>
<evidence type="ECO:0000313" key="2">
    <source>
        <dbReference type="EMBL" id="KKL55294.1"/>
    </source>
</evidence>
<name>A0A0F9D1A9_9ZZZZ</name>
<reference evidence="2" key="1">
    <citation type="journal article" date="2015" name="Nature">
        <title>Complex archaea that bridge the gap between prokaryotes and eukaryotes.</title>
        <authorList>
            <person name="Spang A."/>
            <person name="Saw J.H."/>
            <person name="Jorgensen S.L."/>
            <person name="Zaremba-Niedzwiedzka K."/>
            <person name="Martijn J."/>
            <person name="Lind A.E."/>
            <person name="van Eijk R."/>
            <person name="Schleper C."/>
            <person name="Guy L."/>
            <person name="Ettema T.J."/>
        </authorList>
    </citation>
    <scope>NUCLEOTIDE SEQUENCE</scope>
</reference>
<comment type="caution">
    <text evidence="2">The sequence shown here is derived from an EMBL/GenBank/DDBJ whole genome shotgun (WGS) entry which is preliminary data.</text>
</comment>
<organism evidence="2">
    <name type="scientific">marine sediment metagenome</name>
    <dbReference type="NCBI Taxonomy" id="412755"/>
    <lineage>
        <taxon>unclassified sequences</taxon>
        <taxon>metagenomes</taxon>
        <taxon>ecological metagenomes</taxon>
    </lineage>
</organism>
<evidence type="ECO:0000256" key="1">
    <source>
        <dbReference type="SAM" id="Phobius"/>
    </source>
</evidence>
<gene>
    <name evidence="2" type="ORF">LCGC14_2256870</name>
</gene>
<keyword evidence="1" id="KW-0472">Membrane</keyword>
<protein>
    <submittedName>
        <fullName evidence="2">Uncharacterized protein</fullName>
    </submittedName>
</protein>